<keyword evidence="4" id="KW-0812">Transmembrane</keyword>
<dbReference type="PANTHER" id="PTHR30069:SF46">
    <property type="entry name" value="OAR PROTEIN"/>
    <property type="match status" value="1"/>
</dbReference>
<reference evidence="8" key="1">
    <citation type="submission" date="2023-03" db="EMBL/GenBank/DDBJ databases">
        <title>Edaphobacter sp.</title>
        <authorList>
            <person name="Huber K.J."/>
            <person name="Papendorf J."/>
            <person name="Pilke C."/>
            <person name="Bunk B."/>
            <person name="Sproeer C."/>
            <person name="Pester M."/>
        </authorList>
    </citation>
    <scope>NUCLEOTIDE SEQUENCE</scope>
    <source>
        <strain evidence="8">DSM 109919</strain>
        <strain evidence="9">DSM 109920</strain>
    </source>
</reference>
<dbReference type="EMBL" id="CP121194">
    <property type="protein sequence ID" value="XBH10331.1"/>
    <property type="molecule type" value="Genomic_DNA"/>
</dbReference>
<dbReference type="EMBL" id="CP121195">
    <property type="protein sequence ID" value="XBH13769.1"/>
    <property type="molecule type" value="Genomic_DNA"/>
</dbReference>
<dbReference type="GO" id="GO:0009279">
    <property type="term" value="C:cell outer membrane"/>
    <property type="evidence" value="ECO:0007669"/>
    <property type="project" value="UniProtKB-SubCell"/>
</dbReference>
<evidence type="ECO:0000256" key="5">
    <source>
        <dbReference type="ARBA" id="ARBA00023136"/>
    </source>
</evidence>
<dbReference type="Pfam" id="PF25183">
    <property type="entry name" value="OMP_b-brl_4"/>
    <property type="match status" value="1"/>
</dbReference>
<accession>A0AAU7CYZ8</accession>
<dbReference type="Gene3D" id="2.40.170.20">
    <property type="entry name" value="TonB-dependent receptor, beta-barrel domain"/>
    <property type="match status" value="1"/>
</dbReference>
<keyword evidence="5" id="KW-0472">Membrane</keyword>
<dbReference type="KEGG" id="epl:P4G45_01005"/>
<dbReference type="GO" id="GO:0044718">
    <property type="term" value="P:siderophore transmembrane transport"/>
    <property type="evidence" value="ECO:0007669"/>
    <property type="project" value="TreeGrafter"/>
</dbReference>
<dbReference type="Pfam" id="PF13620">
    <property type="entry name" value="CarboxypepD_reg"/>
    <property type="match status" value="1"/>
</dbReference>
<dbReference type="InterPro" id="IPR057601">
    <property type="entry name" value="Oar-like_b-barrel"/>
</dbReference>
<dbReference type="SUPFAM" id="SSF56935">
    <property type="entry name" value="Porins"/>
    <property type="match status" value="1"/>
</dbReference>
<dbReference type="PANTHER" id="PTHR30069">
    <property type="entry name" value="TONB-DEPENDENT OUTER MEMBRANE RECEPTOR"/>
    <property type="match status" value="1"/>
</dbReference>
<keyword evidence="8" id="KW-0675">Receptor</keyword>
<sequence>MCISSVAWAQIDTGAITGTLRDDQGAVLPGAAVTIRNVATGVATKTTTNADGTYQVLALIPGIYSVEAVAQGFGSTKNPSVDIHVQTRAQVDFTLHVGAVQEQIEVHESGVQLQTQSADVGDVIGSNQIDNLPLNSRRYADLALLSPGIFKNPSVANPAPDRFSSNGNSETQNYFALDGVDNNSGSTNLQEGSVQNVQPPPDAIQEFRLQTRTYSTEFGTSAGAVVNASIKSGTNQFHGNVWEYARNSIFDSNTFLNRQNGIGKGSFSQNQFGGTLGGPILHDRMFFFGDYQGLRSSKQVTKLSVVPSHNMKSGDFSELDPAAYPFLSKATGQTGCLNATTRIIAPSCLDPVAMKLAALFPDPNVPGQTIWTGNPNYQFVYQSPTQINSADVRIDHKLTEKDALFGRYSYMKQHRQDPPWTKDPIAGNGGFATDYNIRNQGLALGWTRILSASAVNQARFGFSRDNAVSGPIGLTLGKSNATDYGLTGIPASPYTAGIPPIYISGLVTLGVDRYRPQFQVAQVFQFIDTFTKLQGNHSLLFGYEYHRNTDNFLDLQAPQGYIQSTGIYSNKSGFGFADFLMGDVASTIYNTPLAVHNFLPGHSFFAQDTWRIVNRLTVTYGARYELFAPWMNRTNSVSNFSPANGGSMVPSTPNAKGWADRSLINPDKNNIAPRIGFSYQASDKVVFRGGYGVFYQFINRIGSESMLALNLPFLKQIFTSQSNGSVDPVFFLKNGFPGKTYAAASVPLYLQKANWQDPNQRTSYIQQASFGPQFQMSPTTVLEMNWIGNWGHKMNRLRNANQGVVTGYASPTAALVQFPYANLNTATSTIAGAGQHAFLEYATNDGNTSYNALEVSARRRLANRLGYQISYTWSHAFADFTDNLTGGSTPQNAYDYAHEKSNSPFDQRHRFVASGQWSVPIGKGGWVLNRDSVAASLLGGWQLNTIITLQTGTTFSVGAADNSQTGGSHASYANCVGNPFAGTTSDRNQVSDRNSTERFISASGFAQPGVGTFGSCRPRMFYGPGSRNVDLSVFKQFSLGDVRKIELRFEGFNAFNHANFGNPSASVSNTATFGKITSVVNDPREIQLAGKFYF</sequence>
<evidence type="ECO:0000256" key="4">
    <source>
        <dbReference type="ARBA" id="ARBA00022692"/>
    </source>
</evidence>
<organism evidence="8">
    <name type="scientific">Edaphobacter paludis</name>
    <dbReference type="NCBI Taxonomy" id="3035702"/>
    <lineage>
        <taxon>Bacteria</taxon>
        <taxon>Pseudomonadati</taxon>
        <taxon>Acidobacteriota</taxon>
        <taxon>Terriglobia</taxon>
        <taxon>Terriglobales</taxon>
        <taxon>Acidobacteriaceae</taxon>
        <taxon>Edaphobacter</taxon>
    </lineage>
</organism>
<keyword evidence="3" id="KW-1134">Transmembrane beta strand</keyword>
<dbReference type="AlphaFoldDB" id="A0AAU7CYZ8"/>
<accession>A0AAU7D7V2</accession>
<evidence type="ECO:0000256" key="2">
    <source>
        <dbReference type="ARBA" id="ARBA00022448"/>
    </source>
</evidence>
<protein>
    <submittedName>
        <fullName evidence="8">TonB-dependent receptor</fullName>
    </submittedName>
</protein>
<dbReference type="Gene3D" id="2.60.40.1120">
    <property type="entry name" value="Carboxypeptidase-like, regulatory domain"/>
    <property type="match status" value="1"/>
</dbReference>
<evidence type="ECO:0000313" key="9">
    <source>
        <dbReference type="EMBL" id="XBH13769.1"/>
    </source>
</evidence>
<keyword evidence="2" id="KW-0813">Transport</keyword>
<gene>
    <name evidence="8" type="ORF">P4G45_01005</name>
    <name evidence="9" type="ORF">P8936_01020</name>
</gene>
<dbReference type="InterPro" id="IPR008969">
    <property type="entry name" value="CarboxyPept-like_regulatory"/>
</dbReference>
<keyword evidence="6" id="KW-0998">Cell outer membrane</keyword>
<evidence type="ECO:0000256" key="1">
    <source>
        <dbReference type="ARBA" id="ARBA00004571"/>
    </source>
</evidence>
<evidence type="ECO:0000256" key="3">
    <source>
        <dbReference type="ARBA" id="ARBA00022452"/>
    </source>
</evidence>
<feature type="domain" description="TonB-dependent transporter Oar-like beta-barrel" evidence="7">
    <location>
        <begin position="230"/>
        <end position="1087"/>
    </location>
</feature>
<proteinExistence type="predicted"/>
<evidence type="ECO:0000256" key="6">
    <source>
        <dbReference type="ARBA" id="ARBA00023237"/>
    </source>
</evidence>
<comment type="subcellular location">
    <subcellularLocation>
        <location evidence="1">Cell outer membrane</location>
        <topology evidence="1">Multi-pass membrane protein</topology>
    </subcellularLocation>
</comment>
<dbReference type="GO" id="GO:0015344">
    <property type="term" value="F:siderophore uptake transmembrane transporter activity"/>
    <property type="evidence" value="ECO:0007669"/>
    <property type="project" value="TreeGrafter"/>
</dbReference>
<evidence type="ECO:0000259" key="7">
    <source>
        <dbReference type="Pfam" id="PF25183"/>
    </source>
</evidence>
<dbReference type="InterPro" id="IPR039426">
    <property type="entry name" value="TonB-dep_rcpt-like"/>
</dbReference>
<name>A0AAU7CYZ8_9BACT</name>
<dbReference type="InterPro" id="IPR036942">
    <property type="entry name" value="Beta-barrel_TonB_sf"/>
</dbReference>
<evidence type="ECO:0000313" key="8">
    <source>
        <dbReference type="EMBL" id="XBH10331.1"/>
    </source>
</evidence>
<dbReference type="SUPFAM" id="SSF49464">
    <property type="entry name" value="Carboxypeptidase regulatory domain-like"/>
    <property type="match status" value="1"/>
</dbReference>
<dbReference type="RefSeq" id="WP_348267838.1">
    <property type="nucleotide sequence ID" value="NZ_CP121194.1"/>
</dbReference>